<evidence type="ECO:0000313" key="1">
    <source>
        <dbReference type="EMBL" id="PAN42026.1"/>
    </source>
</evidence>
<dbReference type="Proteomes" id="UP000243499">
    <property type="component" value="Chromosome 8"/>
</dbReference>
<gene>
    <name evidence="1" type="ORF">PAHAL_8G092000</name>
</gene>
<sequence length="91" mass="9908">MRKLFRCSIVQKRVFLDLAACRQGPAISPVPVSIVCQFTAENSRDYSRRALTAQHVEDCFGAGGGCASGGFAAAAYRRAWRQLPFKAKRGG</sequence>
<accession>A0A2S3IDK7</accession>
<organism evidence="1">
    <name type="scientific">Panicum hallii</name>
    <dbReference type="NCBI Taxonomy" id="206008"/>
    <lineage>
        <taxon>Eukaryota</taxon>
        <taxon>Viridiplantae</taxon>
        <taxon>Streptophyta</taxon>
        <taxon>Embryophyta</taxon>
        <taxon>Tracheophyta</taxon>
        <taxon>Spermatophyta</taxon>
        <taxon>Magnoliopsida</taxon>
        <taxon>Liliopsida</taxon>
        <taxon>Poales</taxon>
        <taxon>Poaceae</taxon>
        <taxon>PACMAD clade</taxon>
        <taxon>Panicoideae</taxon>
        <taxon>Panicodae</taxon>
        <taxon>Paniceae</taxon>
        <taxon>Panicinae</taxon>
        <taxon>Panicum</taxon>
        <taxon>Panicum sect. Panicum</taxon>
    </lineage>
</organism>
<proteinExistence type="predicted"/>
<reference evidence="1" key="1">
    <citation type="submission" date="2018-04" db="EMBL/GenBank/DDBJ databases">
        <title>WGS assembly of Panicum hallii.</title>
        <authorList>
            <person name="Lovell J."/>
            <person name="Jenkins J."/>
            <person name="Lowry D."/>
            <person name="Mamidi S."/>
            <person name="Sreedasyam A."/>
            <person name="Weng X."/>
            <person name="Barry K."/>
            <person name="Bonette J."/>
            <person name="Campitelli B."/>
            <person name="Daum C."/>
            <person name="Gordon S."/>
            <person name="Gould B."/>
            <person name="Lipzen A."/>
            <person name="Macqueen A."/>
            <person name="Palacio-Mejia J."/>
            <person name="Plott C."/>
            <person name="Shakirov E."/>
            <person name="Shu S."/>
            <person name="Yoshinaga Y."/>
            <person name="Zane M."/>
            <person name="Rokhsar D."/>
            <person name="Grimwood J."/>
            <person name="Schmutz J."/>
            <person name="Juenger T."/>
        </authorList>
    </citation>
    <scope>NUCLEOTIDE SEQUENCE [LARGE SCALE GENOMIC DNA]</scope>
    <source>
        <strain evidence="1">FIL2</strain>
    </source>
</reference>
<protein>
    <submittedName>
        <fullName evidence="1">Uncharacterized protein</fullName>
    </submittedName>
</protein>
<dbReference type="Gramene" id="PAN42026">
    <property type="protein sequence ID" value="PAN42026"/>
    <property type="gene ID" value="PAHAL_8G092000"/>
</dbReference>
<name>A0A2S3IDK7_9POAL</name>
<dbReference type="EMBL" id="CM008053">
    <property type="protein sequence ID" value="PAN42026.1"/>
    <property type="molecule type" value="Genomic_DNA"/>
</dbReference>
<dbReference type="AlphaFoldDB" id="A0A2S3IDK7"/>